<protein>
    <submittedName>
        <fullName evidence="1">Uncharacterized protein</fullName>
    </submittedName>
</protein>
<keyword evidence="2" id="KW-1185">Reference proteome</keyword>
<dbReference type="AlphaFoldDB" id="A0A419A2H0"/>
<evidence type="ECO:0000313" key="1">
    <source>
        <dbReference type="EMBL" id="RJL07292.1"/>
    </source>
</evidence>
<organism evidence="1 2">
    <name type="scientific">Paracoccus aestuarii</name>
    <dbReference type="NCBI Taxonomy" id="453842"/>
    <lineage>
        <taxon>Bacteria</taxon>
        <taxon>Pseudomonadati</taxon>
        <taxon>Pseudomonadota</taxon>
        <taxon>Alphaproteobacteria</taxon>
        <taxon>Rhodobacterales</taxon>
        <taxon>Paracoccaceae</taxon>
        <taxon>Paracoccus</taxon>
    </lineage>
</organism>
<dbReference type="OrthoDB" id="529575at2"/>
<evidence type="ECO:0000313" key="2">
    <source>
        <dbReference type="Proteomes" id="UP000285530"/>
    </source>
</evidence>
<reference evidence="1 2" key="1">
    <citation type="submission" date="2018-09" db="EMBL/GenBank/DDBJ databases">
        <title>Paracoccus onubensis nov. sp. a moderate halophilic bacterium isolated from Gruta de las Maravillas (Aracena, Spain).</title>
        <authorList>
            <person name="Jurado V."/>
            <person name="Gutierrez-Patricio S."/>
            <person name="Gonzalez-Pimentel J.L."/>
            <person name="Laiz L."/>
            <person name="Saiz-Jimenez C."/>
        </authorList>
    </citation>
    <scope>NUCLEOTIDE SEQUENCE [LARGE SCALE GENOMIC DNA]</scope>
    <source>
        <strain evidence="1 2">DSM 19484</strain>
    </source>
</reference>
<accession>A0A419A2H0</accession>
<dbReference type="EMBL" id="QZEV01000002">
    <property type="protein sequence ID" value="RJL07292.1"/>
    <property type="molecule type" value="Genomic_DNA"/>
</dbReference>
<sequence>MSTGSIKIYVGVTDLDWFEYLSTRNPDEVNFWQPGGRSQFRALQPGADGEAFVGDETVLPVEIEGVKALELQRWLFDVRH</sequence>
<name>A0A419A2H0_9RHOB</name>
<dbReference type="Proteomes" id="UP000285530">
    <property type="component" value="Unassembled WGS sequence"/>
</dbReference>
<gene>
    <name evidence="1" type="ORF">D3P06_00695</name>
</gene>
<comment type="caution">
    <text evidence="1">The sequence shown here is derived from an EMBL/GenBank/DDBJ whole genome shotgun (WGS) entry which is preliminary data.</text>
</comment>
<proteinExistence type="predicted"/>